<dbReference type="GO" id="GO:0000184">
    <property type="term" value="P:nuclear-transcribed mRNA catabolic process, nonsense-mediated decay"/>
    <property type="evidence" value="ECO:0007669"/>
    <property type="project" value="UniProtKB-KW"/>
</dbReference>
<evidence type="ECO:0000259" key="6">
    <source>
        <dbReference type="Pfam" id="PF03467"/>
    </source>
</evidence>
<dbReference type="SUPFAM" id="SSF54928">
    <property type="entry name" value="RNA-binding domain, RBD"/>
    <property type="match status" value="1"/>
</dbReference>
<organism evidence="7 8">
    <name type="scientific">Malassezia caprae</name>
    <dbReference type="NCBI Taxonomy" id="1381934"/>
    <lineage>
        <taxon>Eukaryota</taxon>
        <taxon>Fungi</taxon>
        <taxon>Dikarya</taxon>
        <taxon>Basidiomycota</taxon>
        <taxon>Ustilaginomycotina</taxon>
        <taxon>Malasseziomycetes</taxon>
        <taxon>Malasseziales</taxon>
        <taxon>Malasseziaceae</taxon>
        <taxon>Malassezia</taxon>
    </lineage>
</organism>
<dbReference type="GO" id="GO:0003729">
    <property type="term" value="F:mRNA binding"/>
    <property type="evidence" value="ECO:0007669"/>
    <property type="project" value="TreeGrafter"/>
</dbReference>
<dbReference type="InterPro" id="IPR005120">
    <property type="entry name" value="UPF3_dom"/>
</dbReference>
<dbReference type="GO" id="GO:0005737">
    <property type="term" value="C:cytoplasm"/>
    <property type="evidence" value="ECO:0007669"/>
    <property type="project" value="TreeGrafter"/>
</dbReference>
<feature type="domain" description="UPF3" evidence="6">
    <location>
        <begin position="20"/>
        <end position="172"/>
    </location>
</feature>
<dbReference type="GO" id="GO:0005730">
    <property type="term" value="C:nucleolus"/>
    <property type="evidence" value="ECO:0007669"/>
    <property type="project" value="TreeGrafter"/>
</dbReference>
<protein>
    <recommendedName>
        <fullName evidence="6">UPF3 domain-containing protein</fullName>
    </recommendedName>
</protein>
<dbReference type="InterPro" id="IPR039722">
    <property type="entry name" value="Upf3"/>
</dbReference>
<feature type="compositionally biased region" description="Low complexity" evidence="5">
    <location>
        <begin position="227"/>
        <end position="237"/>
    </location>
</feature>
<evidence type="ECO:0000256" key="5">
    <source>
        <dbReference type="SAM" id="MobiDB-lite"/>
    </source>
</evidence>
<evidence type="ECO:0000256" key="3">
    <source>
        <dbReference type="ARBA" id="ARBA00023161"/>
    </source>
</evidence>
<dbReference type="PANTHER" id="PTHR13112">
    <property type="entry name" value="UPF3 REGULATOR OF NONSENSE TRANSCRIPTS-LIKE PROTEIN"/>
    <property type="match status" value="1"/>
</dbReference>
<dbReference type="AlphaFoldDB" id="A0AAF0E7G1"/>
<dbReference type="PANTHER" id="PTHR13112:SF0">
    <property type="entry name" value="FI21285P1"/>
    <property type="match status" value="1"/>
</dbReference>
<accession>A0AAF0E7G1</accession>
<dbReference type="EMBL" id="CP119915">
    <property type="protein sequence ID" value="WFD21192.1"/>
    <property type="molecule type" value="Genomic_DNA"/>
</dbReference>
<dbReference type="Pfam" id="PF03467">
    <property type="entry name" value="Smg4_UPF3"/>
    <property type="match status" value="1"/>
</dbReference>
<reference evidence="7" key="1">
    <citation type="submission" date="2023-03" db="EMBL/GenBank/DDBJ databases">
        <title>Mating type loci evolution in Malassezia.</title>
        <authorList>
            <person name="Coelho M.A."/>
        </authorList>
    </citation>
    <scope>NUCLEOTIDE SEQUENCE</scope>
    <source>
        <strain evidence="7">CBS 10434</strain>
    </source>
</reference>
<dbReference type="GO" id="GO:0045727">
    <property type="term" value="P:positive regulation of translation"/>
    <property type="evidence" value="ECO:0007669"/>
    <property type="project" value="TreeGrafter"/>
</dbReference>
<keyword evidence="8" id="KW-1185">Reference proteome</keyword>
<dbReference type="InterPro" id="IPR035979">
    <property type="entry name" value="RBD_domain_sf"/>
</dbReference>
<dbReference type="Gene3D" id="3.30.70.330">
    <property type="match status" value="1"/>
</dbReference>
<evidence type="ECO:0000256" key="1">
    <source>
        <dbReference type="ARBA" id="ARBA00004123"/>
    </source>
</evidence>
<feature type="compositionally biased region" description="Pro residues" evidence="5">
    <location>
        <begin position="217"/>
        <end position="226"/>
    </location>
</feature>
<feature type="region of interest" description="Disordered" evidence="5">
    <location>
        <begin position="1"/>
        <end position="22"/>
    </location>
</feature>
<evidence type="ECO:0000256" key="2">
    <source>
        <dbReference type="ARBA" id="ARBA00005991"/>
    </source>
</evidence>
<evidence type="ECO:0000256" key="4">
    <source>
        <dbReference type="ARBA" id="ARBA00023242"/>
    </source>
</evidence>
<dbReference type="Proteomes" id="UP001220961">
    <property type="component" value="Chromosome 8"/>
</dbReference>
<name>A0AAF0E7G1_9BASI</name>
<feature type="compositionally biased region" description="Basic residues" evidence="5">
    <location>
        <begin position="12"/>
        <end position="22"/>
    </location>
</feature>
<keyword evidence="3" id="KW-0866">Nonsense-mediated mRNA decay</keyword>
<proteinExistence type="inferred from homology"/>
<gene>
    <name evidence="7" type="ORF">MCAP1_003453</name>
</gene>
<dbReference type="InterPro" id="IPR012677">
    <property type="entry name" value="Nucleotide-bd_a/b_plait_sf"/>
</dbReference>
<evidence type="ECO:0000313" key="7">
    <source>
        <dbReference type="EMBL" id="WFD21192.1"/>
    </source>
</evidence>
<comment type="similarity">
    <text evidence="2">Belongs to the RENT3 family.</text>
</comment>
<comment type="subcellular location">
    <subcellularLocation>
        <location evidence="1">Nucleus</location>
    </subcellularLocation>
</comment>
<evidence type="ECO:0000313" key="8">
    <source>
        <dbReference type="Proteomes" id="UP001220961"/>
    </source>
</evidence>
<sequence>MGGKPRGGAAPPRRKPRKPRRKIVVRDLPPHLPAGVFWSTVSPWVRIAAGTPSTEGAQPVRAATDQTATVVYAEPTEHDTPSTAYLQFRQTDQLLAFAKAFHGHRFQDTQGHEYVALVDYALIQQAPTTRPPRADPLAGTIEQTPEFQAFVASLEAPPTPSAPPEAAPSSTHLVDYLRAQDEQARARKAKKAPKRAEKKRADAQPEARTPGVLPRPAARPPRPPLAPGTLPAPSAPKGKPKGKPKGPKATPRPPRQA</sequence>
<feature type="region of interest" description="Disordered" evidence="5">
    <location>
        <begin position="182"/>
        <end position="257"/>
    </location>
</feature>
<keyword evidence="4" id="KW-0539">Nucleus</keyword>
<feature type="compositionally biased region" description="Basic residues" evidence="5">
    <location>
        <begin position="186"/>
        <end position="198"/>
    </location>
</feature>
<dbReference type="CDD" id="cd12455">
    <property type="entry name" value="RRM_like_Smg4_UPF3"/>
    <property type="match status" value="1"/>
</dbReference>